<proteinExistence type="predicted"/>
<organism evidence="2 3">
    <name type="scientific">Luteolibacter luteus</name>
    <dbReference type="NCBI Taxonomy" id="2728835"/>
    <lineage>
        <taxon>Bacteria</taxon>
        <taxon>Pseudomonadati</taxon>
        <taxon>Verrucomicrobiota</taxon>
        <taxon>Verrucomicrobiia</taxon>
        <taxon>Verrucomicrobiales</taxon>
        <taxon>Verrucomicrobiaceae</taxon>
        <taxon>Luteolibacter</taxon>
    </lineage>
</organism>
<accession>A0A858RRW4</accession>
<evidence type="ECO:0000313" key="2">
    <source>
        <dbReference type="EMBL" id="QJE98683.1"/>
    </source>
</evidence>
<dbReference type="RefSeq" id="WP_169457170.1">
    <property type="nucleotide sequence ID" value="NZ_CP051774.1"/>
</dbReference>
<feature type="chain" id="PRO_5033037035" evidence="1">
    <location>
        <begin position="20"/>
        <end position="195"/>
    </location>
</feature>
<evidence type="ECO:0000313" key="3">
    <source>
        <dbReference type="Proteomes" id="UP000501812"/>
    </source>
</evidence>
<dbReference type="Proteomes" id="UP000501812">
    <property type="component" value="Chromosome"/>
</dbReference>
<sequence>MKQLLFALAACHGLVTASAAALPEGPPAISVAIKESLGAKPDILVAVWPDGSILWSKDREDGGPPYLSGKTDPAKVTAFLTKLDKEGVFKKGPDDLVYVGPDASYHEIDLLRGNHYVYLQSWHELYERNPKTVGTSHGLAIIGEGETREQILAKETAEYRAYRQLWKEIRDFTTSLIPPQGAPAEAPPKFKYPEE</sequence>
<evidence type="ECO:0000256" key="1">
    <source>
        <dbReference type="SAM" id="SignalP"/>
    </source>
</evidence>
<feature type="signal peptide" evidence="1">
    <location>
        <begin position="1"/>
        <end position="19"/>
    </location>
</feature>
<dbReference type="KEGG" id="luo:HHL09_23830"/>
<keyword evidence="1" id="KW-0732">Signal</keyword>
<dbReference type="AlphaFoldDB" id="A0A858RRW4"/>
<name>A0A858RRW4_9BACT</name>
<keyword evidence="3" id="KW-1185">Reference proteome</keyword>
<gene>
    <name evidence="2" type="ORF">HHL09_23830</name>
</gene>
<reference evidence="2 3" key="1">
    <citation type="submission" date="2020-04" db="EMBL/GenBank/DDBJ databases">
        <title>Luteolibacter sp. G-1-1-1 isolated from soil.</title>
        <authorList>
            <person name="Dahal R.H."/>
        </authorList>
    </citation>
    <scope>NUCLEOTIDE SEQUENCE [LARGE SCALE GENOMIC DNA]</scope>
    <source>
        <strain evidence="2 3">G-1-1-1</strain>
    </source>
</reference>
<protein>
    <submittedName>
        <fullName evidence="2">Uncharacterized protein</fullName>
    </submittedName>
</protein>
<dbReference type="EMBL" id="CP051774">
    <property type="protein sequence ID" value="QJE98683.1"/>
    <property type="molecule type" value="Genomic_DNA"/>
</dbReference>